<feature type="transmembrane region" description="Helical" evidence="2">
    <location>
        <begin position="765"/>
        <end position="787"/>
    </location>
</feature>
<organism evidence="3 4">
    <name type="scientific">Euplotes crassus</name>
    <dbReference type="NCBI Taxonomy" id="5936"/>
    <lineage>
        <taxon>Eukaryota</taxon>
        <taxon>Sar</taxon>
        <taxon>Alveolata</taxon>
        <taxon>Ciliophora</taxon>
        <taxon>Intramacronucleata</taxon>
        <taxon>Spirotrichea</taxon>
        <taxon>Hypotrichia</taxon>
        <taxon>Euplotida</taxon>
        <taxon>Euplotidae</taxon>
        <taxon>Moneuplotes</taxon>
    </lineage>
</organism>
<feature type="region of interest" description="Disordered" evidence="1">
    <location>
        <begin position="1045"/>
        <end position="1086"/>
    </location>
</feature>
<feature type="transmembrane region" description="Helical" evidence="2">
    <location>
        <begin position="924"/>
        <end position="943"/>
    </location>
</feature>
<feature type="compositionally biased region" description="Polar residues" evidence="1">
    <location>
        <begin position="1045"/>
        <end position="1077"/>
    </location>
</feature>
<reference evidence="3" key="1">
    <citation type="submission" date="2023-07" db="EMBL/GenBank/DDBJ databases">
        <authorList>
            <consortium name="AG Swart"/>
            <person name="Singh M."/>
            <person name="Singh A."/>
            <person name="Seah K."/>
            <person name="Emmerich C."/>
        </authorList>
    </citation>
    <scope>NUCLEOTIDE SEQUENCE</scope>
    <source>
        <strain evidence="3">DP1</strain>
    </source>
</reference>
<gene>
    <name evidence="3" type="ORF">ECRASSUSDP1_LOCUS2772</name>
</gene>
<dbReference type="AlphaFoldDB" id="A0AAD1U3S0"/>
<evidence type="ECO:0000256" key="1">
    <source>
        <dbReference type="SAM" id="MobiDB-lite"/>
    </source>
</evidence>
<keyword evidence="2" id="KW-0812">Transmembrane</keyword>
<feature type="transmembrane region" description="Helical" evidence="2">
    <location>
        <begin position="808"/>
        <end position="832"/>
    </location>
</feature>
<feature type="transmembrane region" description="Helical" evidence="2">
    <location>
        <begin position="984"/>
        <end position="1006"/>
    </location>
</feature>
<dbReference type="Proteomes" id="UP001295684">
    <property type="component" value="Unassembled WGS sequence"/>
</dbReference>
<feature type="transmembrane region" description="Helical" evidence="2">
    <location>
        <begin position="899"/>
        <end position="918"/>
    </location>
</feature>
<accession>A0AAD1U3S0</accession>
<proteinExistence type="predicted"/>
<sequence length="1086" mass="122601">MVPFQVQKIPRILKSPIKSWPSTRFQILVQIFLVLVLTYVKFVRAGCETDKAQPEIGIYEDNYTGSPSHYKVAKMSYAANMSALYMFQSLSSGTFRVNKFHSTNQEIIWSKSYSIDFSANAAQFGLTWDEAHLYAIEDNTSNNTISVILMDPEHGVVTGAYQLDNISDVSRSDSSPPFIYFDGKNVTSAKRVLCKFTLYLKRFRCMNLTTVTGPLLDLTAVYLNEVFIVFDQGMYLYMAKLTLLGRHAVVDWVKKDTPTDDLFTVSSVYSRTHETIYMFVHANSTRKGIFRAISAKTGNIFTSTIHETKITIDPPNLMVLGNGKVHLILRNHKYECGHFLNNSTTQNLCCNSNVNECPIPYICKYNKCKRHPGSLSFTTSCSCAPNSCHMYEGDVCDHNRKNYNHTINTYDIATNSFSNITALPQNQSFDSIVYEKNEDRFVLAGVMNLTDTGSPDTKTRLFKINPNSLACDYIFEYFNETELVKNASSVYATPGNIPHNTIKNYVFINNAARSNPTVTDGNFSWNLVNKSHIYCKTENLPTMEFIELTNKTFTAGVSCSSNGSTEITSVNMTFVNPASFPSGSINFDNITLEVNMTLPETDDSDMYGLVFTTKLVDKIDIKQYFNINVTDTPPEAIPIPEPPPVLAIETAEQASFWSKIVIFLGSLVNMLNSMMSSASSAAIWQMMNQIQLLKLLFLTGAYLPPETKEFFKGMEFMSFNFSFIPFEKLPGIGYSINYIDFEQSSKELSEFGLESGSSINNNVSLVLFLIMVIIFHLILALVVAMSAEEGNCCVRLFNCITAKLMKMFTFTIYIRAMFEAFILLIVSCFSELYSISSQMPNSKLISLFLSIAIMIGLSILIVLFIRNLRNTDPEDREEGPYCELYSGVKESKLAMTFNLFFLLRRLLFVFVLVLLQALPLVVKLSFIITLEICYIGFVIVYIRPFGKVDLNVVELANELYFCFFLCVLFSKNQRQDWTVSTIKIYLHVLTANNFSIIAISLSFKFVSMIKSLIKSLKKCKRKPKPEEDQTNKEHIDLDTFAQNRPSTISNTRLPSSKLGSSPHFTSAKSHQNSTVGTSDVRLGPHF</sequence>
<keyword evidence="2" id="KW-0472">Membrane</keyword>
<protein>
    <submittedName>
        <fullName evidence="3">Uncharacterized protein</fullName>
    </submittedName>
</protein>
<feature type="transmembrane region" description="Helical" evidence="2">
    <location>
        <begin position="955"/>
        <end position="972"/>
    </location>
</feature>
<comment type="caution">
    <text evidence="3">The sequence shown here is derived from an EMBL/GenBank/DDBJ whole genome shotgun (WGS) entry which is preliminary data.</text>
</comment>
<keyword evidence="2" id="KW-1133">Transmembrane helix</keyword>
<evidence type="ECO:0000313" key="4">
    <source>
        <dbReference type="Proteomes" id="UP001295684"/>
    </source>
</evidence>
<evidence type="ECO:0000313" key="3">
    <source>
        <dbReference type="EMBL" id="CAI2361461.1"/>
    </source>
</evidence>
<feature type="transmembrane region" description="Helical" evidence="2">
    <location>
        <begin position="844"/>
        <end position="865"/>
    </location>
</feature>
<dbReference type="EMBL" id="CAMPGE010002650">
    <property type="protein sequence ID" value="CAI2361461.1"/>
    <property type="molecule type" value="Genomic_DNA"/>
</dbReference>
<keyword evidence="4" id="KW-1185">Reference proteome</keyword>
<name>A0AAD1U3S0_EUPCR</name>
<evidence type="ECO:0000256" key="2">
    <source>
        <dbReference type="SAM" id="Phobius"/>
    </source>
</evidence>